<evidence type="ECO:0000313" key="3">
    <source>
        <dbReference type="Proteomes" id="UP000054538"/>
    </source>
</evidence>
<keyword evidence="3" id="KW-1185">Reference proteome</keyword>
<feature type="compositionally biased region" description="Pro residues" evidence="1">
    <location>
        <begin position="1"/>
        <end position="13"/>
    </location>
</feature>
<dbReference type="AlphaFoldDB" id="A0A0D0CPM3"/>
<dbReference type="HOGENOM" id="CLU_2688538_0_0_1"/>
<accession>A0A0D0CPM3</accession>
<proteinExistence type="predicted"/>
<gene>
    <name evidence="2" type="ORF">PAXRUDRAFT_21598</name>
</gene>
<reference evidence="2 3" key="1">
    <citation type="submission" date="2014-04" db="EMBL/GenBank/DDBJ databases">
        <authorList>
            <consortium name="DOE Joint Genome Institute"/>
            <person name="Kuo A."/>
            <person name="Kohler A."/>
            <person name="Jargeat P."/>
            <person name="Nagy L.G."/>
            <person name="Floudas D."/>
            <person name="Copeland A."/>
            <person name="Barry K.W."/>
            <person name="Cichocki N."/>
            <person name="Veneault-Fourrey C."/>
            <person name="LaButti K."/>
            <person name="Lindquist E.A."/>
            <person name="Lipzen A."/>
            <person name="Lundell T."/>
            <person name="Morin E."/>
            <person name="Murat C."/>
            <person name="Sun H."/>
            <person name="Tunlid A."/>
            <person name="Henrissat B."/>
            <person name="Grigoriev I.V."/>
            <person name="Hibbett D.S."/>
            <person name="Martin F."/>
            <person name="Nordberg H.P."/>
            <person name="Cantor M.N."/>
            <person name="Hua S.X."/>
        </authorList>
    </citation>
    <scope>NUCLEOTIDE SEQUENCE [LARGE SCALE GENOMIC DNA]</scope>
    <source>
        <strain evidence="2 3">Ve08.2h10</strain>
    </source>
</reference>
<evidence type="ECO:0000313" key="2">
    <source>
        <dbReference type="EMBL" id="KIK72771.1"/>
    </source>
</evidence>
<feature type="compositionally biased region" description="Polar residues" evidence="1">
    <location>
        <begin position="53"/>
        <end position="63"/>
    </location>
</feature>
<reference evidence="3" key="2">
    <citation type="submission" date="2015-01" db="EMBL/GenBank/DDBJ databases">
        <title>Evolutionary Origins and Diversification of the Mycorrhizal Mutualists.</title>
        <authorList>
            <consortium name="DOE Joint Genome Institute"/>
            <consortium name="Mycorrhizal Genomics Consortium"/>
            <person name="Kohler A."/>
            <person name="Kuo A."/>
            <person name="Nagy L.G."/>
            <person name="Floudas D."/>
            <person name="Copeland A."/>
            <person name="Barry K.W."/>
            <person name="Cichocki N."/>
            <person name="Veneault-Fourrey C."/>
            <person name="LaButti K."/>
            <person name="Lindquist E.A."/>
            <person name="Lipzen A."/>
            <person name="Lundell T."/>
            <person name="Morin E."/>
            <person name="Murat C."/>
            <person name="Riley R."/>
            <person name="Ohm R."/>
            <person name="Sun H."/>
            <person name="Tunlid A."/>
            <person name="Henrissat B."/>
            <person name="Grigoriev I.V."/>
            <person name="Hibbett D.S."/>
            <person name="Martin F."/>
        </authorList>
    </citation>
    <scope>NUCLEOTIDE SEQUENCE [LARGE SCALE GENOMIC DNA]</scope>
    <source>
        <strain evidence="3">Ve08.2h10</strain>
    </source>
</reference>
<feature type="region of interest" description="Disordered" evidence="1">
    <location>
        <begin position="1"/>
        <end position="74"/>
    </location>
</feature>
<evidence type="ECO:0000256" key="1">
    <source>
        <dbReference type="SAM" id="MobiDB-lite"/>
    </source>
</evidence>
<sequence length="74" mass="8203">MLPPKPAPYCKPPPPDKKAQSPTWADSSPRGALPHHPMHPTHPMPTASPYITPANNSLLTHQHMQTEQETHKQS</sequence>
<organism evidence="2 3">
    <name type="scientific">Paxillus rubicundulus Ve08.2h10</name>
    <dbReference type="NCBI Taxonomy" id="930991"/>
    <lineage>
        <taxon>Eukaryota</taxon>
        <taxon>Fungi</taxon>
        <taxon>Dikarya</taxon>
        <taxon>Basidiomycota</taxon>
        <taxon>Agaricomycotina</taxon>
        <taxon>Agaricomycetes</taxon>
        <taxon>Agaricomycetidae</taxon>
        <taxon>Boletales</taxon>
        <taxon>Paxilineae</taxon>
        <taxon>Paxillaceae</taxon>
        <taxon>Paxillus</taxon>
    </lineage>
</organism>
<feature type="compositionally biased region" description="Basic and acidic residues" evidence="1">
    <location>
        <begin position="64"/>
        <end position="74"/>
    </location>
</feature>
<dbReference type="InParanoid" id="A0A0D0CPM3"/>
<dbReference type="Proteomes" id="UP000054538">
    <property type="component" value="Unassembled WGS sequence"/>
</dbReference>
<dbReference type="EMBL" id="KN830456">
    <property type="protein sequence ID" value="KIK72771.1"/>
    <property type="molecule type" value="Genomic_DNA"/>
</dbReference>
<protein>
    <submittedName>
        <fullName evidence="2">Uncharacterized protein</fullName>
    </submittedName>
</protein>
<name>A0A0D0CPM3_9AGAM</name>